<name>A0A0C9VZC8_SPHS4</name>
<evidence type="ECO:0000313" key="1">
    <source>
        <dbReference type="EMBL" id="KIJ44420.1"/>
    </source>
</evidence>
<accession>A0A0C9VZC8</accession>
<organism evidence="1 2">
    <name type="scientific">Sphaerobolus stellatus (strain SS14)</name>
    <dbReference type="NCBI Taxonomy" id="990650"/>
    <lineage>
        <taxon>Eukaryota</taxon>
        <taxon>Fungi</taxon>
        <taxon>Dikarya</taxon>
        <taxon>Basidiomycota</taxon>
        <taxon>Agaricomycotina</taxon>
        <taxon>Agaricomycetes</taxon>
        <taxon>Phallomycetidae</taxon>
        <taxon>Geastrales</taxon>
        <taxon>Sphaerobolaceae</taxon>
        <taxon>Sphaerobolus</taxon>
    </lineage>
</organism>
<evidence type="ECO:0000313" key="2">
    <source>
        <dbReference type="Proteomes" id="UP000054279"/>
    </source>
</evidence>
<keyword evidence="2" id="KW-1185">Reference proteome</keyword>
<proteinExistence type="predicted"/>
<sequence>MKLPFPNKGQCMTHTLEMIHSDMGGPVSLQSHDEKQSIRQFLEWADNVQAYFKTELDTIEFSANFQKFFQTNGGREYLNKVFSAKLKECRVMHLSTAPDTLKQNSLAE</sequence>
<dbReference type="HOGENOM" id="CLU_174997_0_0_1"/>
<protein>
    <submittedName>
        <fullName evidence="1">Uncharacterized protein</fullName>
    </submittedName>
</protein>
<dbReference type="EMBL" id="KN837117">
    <property type="protein sequence ID" value="KIJ44420.1"/>
    <property type="molecule type" value="Genomic_DNA"/>
</dbReference>
<dbReference type="OrthoDB" id="413361at2759"/>
<reference evidence="1 2" key="1">
    <citation type="submission" date="2014-06" db="EMBL/GenBank/DDBJ databases">
        <title>Evolutionary Origins and Diversification of the Mycorrhizal Mutualists.</title>
        <authorList>
            <consortium name="DOE Joint Genome Institute"/>
            <consortium name="Mycorrhizal Genomics Consortium"/>
            <person name="Kohler A."/>
            <person name="Kuo A."/>
            <person name="Nagy L.G."/>
            <person name="Floudas D."/>
            <person name="Copeland A."/>
            <person name="Barry K.W."/>
            <person name="Cichocki N."/>
            <person name="Veneault-Fourrey C."/>
            <person name="LaButti K."/>
            <person name="Lindquist E.A."/>
            <person name="Lipzen A."/>
            <person name="Lundell T."/>
            <person name="Morin E."/>
            <person name="Murat C."/>
            <person name="Riley R."/>
            <person name="Ohm R."/>
            <person name="Sun H."/>
            <person name="Tunlid A."/>
            <person name="Henrissat B."/>
            <person name="Grigoriev I.V."/>
            <person name="Hibbett D.S."/>
            <person name="Martin F."/>
        </authorList>
    </citation>
    <scope>NUCLEOTIDE SEQUENCE [LARGE SCALE GENOMIC DNA]</scope>
    <source>
        <strain evidence="1 2">SS14</strain>
    </source>
</reference>
<dbReference type="Proteomes" id="UP000054279">
    <property type="component" value="Unassembled WGS sequence"/>
</dbReference>
<gene>
    <name evidence="1" type="ORF">M422DRAFT_168134</name>
</gene>
<dbReference type="AlphaFoldDB" id="A0A0C9VZC8"/>